<dbReference type="OrthoDB" id="5793379at2"/>
<dbReference type="InterPro" id="IPR010108">
    <property type="entry name" value="Lycopene_cyclase_b/e"/>
</dbReference>
<gene>
    <name evidence="2" type="ORF">SAMN05192580_2876</name>
</gene>
<dbReference type="GO" id="GO:0045436">
    <property type="term" value="F:lycopene beta cyclase activity"/>
    <property type="evidence" value="ECO:0007669"/>
    <property type="project" value="InterPro"/>
</dbReference>
<name>A0A1I6LKP2_9SPHN</name>
<comment type="similarity">
    <text evidence="1">Belongs to the lycopene cyclase family.</text>
</comment>
<dbReference type="NCBIfam" id="TIGR01790">
    <property type="entry name" value="carotene-cycl"/>
    <property type="match status" value="1"/>
</dbReference>
<evidence type="ECO:0000256" key="1">
    <source>
        <dbReference type="ARBA" id="ARBA00006599"/>
    </source>
</evidence>
<proteinExistence type="inferred from homology"/>
<accession>A0A1I6LKP2</accession>
<dbReference type="GO" id="GO:0016117">
    <property type="term" value="P:carotenoid biosynthetic process"/>
    <property type="evidence" value="ECO:0007669"/>
    <property type="project" value="InterPro"/>
</dbReference>
<dbReference type="GO" id="GO:0016705">
    <property type="term" value="F:oxidoreductase activity, acting on paired donors, with incorporation or reduction of molecular oxygen"/>
    <property type="evidence" value="ECO:0007669"/>
    <property type="project" value="InterPro"/>
</dbReference>
<evidence type="ECO:0000313" key="2">
    <source>
        <dbReference type="EMBL" id="SFS04097.1"/>
    </source>
</evidence>
<reference evidence="2 3" key="1">
    <citation type="submission" date="2016-10" db="EMBL/GenBank/DDBJ databases">
        <authorList>
            <person name="de Groot N.N."/>
        </authorList>
    </citation>
    <scope>NUCLEOTIDE SEQUENCE [LARGE SCALE GENOMIC DNA]</scope>
    <source>
        <strain evidence="2 3">S5-249</strain>
    </source>
</reference>
<dbReference type="STRING" id="1166337.SAMN05192580_2876"/>
<protein>
    <submittedName>
        <fullName evidence="2">Lycopene beta-cyclase</fullName>
    </submittedName>
</protein>
<sequence>MPGACRPPRWPLHAAPFPRPPASANACGVAPGTSSCDVAIVGGGLAGGLIALALAARRPELSVTLIEAGATIGGNHIWSFFEGDVARDERNLLAPLVSHAWPGYDVAFPGHRRRLNQPYYSIRSERLDAAVRAALPEGRVHTGRRALAVSARAAVLEDGTRIEAGGVIDARGAASLSTLDLGWQKFVGEELLLAAPHGLDRPIVMDATVEQYDGYRFVYVLPFDERTLFVEDTYYSTSAELQPDLLAHRIQAYAAAKGWQVESVARRESGVLPVAMGGDFAAYWQSGGGSVAKAGVRAGLFHPTTGYSLPDAVRTAHLVASLKDLSGAALAAALHDHAASAWKERGFYRMLDRMLFRAAAPTQRYKVLERFYTLSPQLIARFYAGRSTKGDKLRVLAGKPPVPVLRAIAALREGRA</sequence>
<dbReference type="Pfam" id="PF05834">
    <property type="entry name" value="Lycopene_cycl"/>
    <property type="match status" value="1"/>
</dbReference>
<keyword evidence="3" id="KW-1185">Reference proteome</keyword>
<dbReference type="NCBIfam" id="TIGR01789">
    <property type="entry name" value="lycopene_cycl"/>
    <property type="match status" value="1"/>
</dbReference>
<organism evidence="2 3">
    <name type="scientific">Sphingomonas jatrophae</name>
    <dbReference type="NCBI Taxonomy" id="1166337"/>
    <lineage>
        <taxon>Bacteria</taxon>
        <taxon>Pseudomonadati</taxon>
        <taxon>Pseudomonadota</taxon>
        <taxon>Alphaproteobacteria</taxon>
        <taxon>Sphingomonadales</taxon>
        <taxon>Sphingomonadaceae</taxon>
        <taxon>Sphingomonas</taxon>
    </lineage>
</organism>
<dbReference type="EMBL" id="FOZG01000002">
    <property type="protein sequence ID" value="SFS04097.1"/>
    <property type="molecule type" value="Genomic_DNA"/>
</dbReference>
<dbReference type="Proteomes" id="UP000198824">
    <property type="component" value="Unassembled WGS sequence"/>
</dbReference>
<dbReference type="SUPFAM" id="SSF51905">
    <property type="entry name" value="FAD/NAD(P)-binding domain"/>
    <property type="match status" value="1"/>
</dbReference>
<dbReference type="InterPro" id="IPR008461">
    <property type="entry name" value="CrtY"/>
</dbReference>
<evidence type="ECO:0000313" key="3">
    <source>
        <dbReference type="Proteomes" id="UP000198824"/>
    </source>
</evidence>
<dbReference type="InterPro" id="IPR036188">
    <property type="entry name" value="FAD/NAD-bd_sf"/>
</dbReference>
<dbReference type="Gene3D" id="3.50.50.60">
    <property type="entry name" value="FAD/NAD(P)-binding domain"/>
    <property type="match status" value="1"/>
</dbReference>
<dbReference type="AlphaFoldDB" id="A0A1I6LKP2"/>